<dbReference type="STRING" id="36856.ATB98_06500"/>
<proteinExistence type="inferred from homology"/>
<keyword evidence="6" id="KW-1185">Reference proteome</keyword>
<accession>A0A178Y3X2</accession>
<evidence type="ECO:0000256" key="3">
    <source>
        <dbReference type="SAM" id="Phobius"/>
    </source>
</evidence>
<evidence type="ECO:0000256" key="1">
    <source>
        <dbReference type="ARBA" id="ARBA00006464"/>
    </source>
</evidence>
<dbReference type="PANTHER" id="PTHR30576:SF8">
    <property type="entry name" value="UNDECAPRENYL-PHOSPHATE GALACTOSE PHOSPHOTRANSFERASE"/>
    <property type="match status" value="1"/>
</dbReference>
<keyword evidence="3" id="KW-0472">Membrane</keyword>
<dbReference type="GO" id="GO:0000271">
    <property type="term" value="P:polysaccharide biosynthetic process"/>
    <property type="evidence" value="ECO:0007669"/>
    <property type="project" value="UniProtKB-KW"/>
</dbReference>
<evidence type="ECO:0000313" key="6">
    <source>
        <dbReference type="Proteomes" id="UP000078507"/>
    </source>
</evidence>
<protein>
    <submittedName>
        <fullName evidence="5">UDP-galactose phosphate transferase</fullName>
    </submittedName>
</protein>
<name>A0A178Y3X2_SINSA</name>
<dbReference type="OrthoDB" id="9808602at2"/>
<evidence type="ECO:0000313" key="5">
    <source>
        <dbReference type="EMBL" id="OAP42054.1"/>
    </source>
</evidence>
<keyword evidence="3" id="KW-0812">Transmembrane</keyword>
<keyword evidence="3" id="KW-1133">Transmembrane helix</keyword>
<sequence length="232" mass="25355">MKPNREQAVTVLGLPPALGSYRLRRVLECLFAGLVFVLCLPLMAVTGVVVRASLGRPLFFTQARAGVGMRVFTVAKFRTMTDARFPDGTLLPDELRQTAATRLLRRLRFDELPQLLSVLTGDMSMVGPRPLPVATIAAFGELGRMRCLVAPGMTGWAQVNGNTRLSDEEKIALDLWYVAHANLRLDAWILLLTLKTLVTGERVHAGRLKMAEEFLARRAAAGAEPAAAGSIF</sequence>
<feature type="transmembrane region" description="Helical" evidence="3">
    <location>
        <begin position="30"/>
        <end position="54"/>
    </location>
</feature>
<gene>
    <name evidence="5" type="ORF">ATB98_06500</name>
</gene>
<dbReference type="RefSeq" id="WP_066876861.1">
    <property type="nucleotide sequence ID" value="NZ_LNQB01000083.1"/>
</dbReference>
<keyword evidence="2" id="KW-0270">Exopolysaccharide synthesis</keyword>
<organism evidence="5 6">
    <name type="scientific">Sinorhizobium saheli</name>
    <dbReference type="NCBI Taxonomy" id="36856"/>
    <lineage>
        <taxon>Bacteria</taxon>
        <taxon>Pseudomonadati</taxon>
        <taxon>Pseudomonadota</taxon>
        <taxon>Alphaproteobacteria</taxon>
        <taxon>Hyphomicrobiales</taxon>
        <taxon>Rhizobiaceae</taxon>
        <taxon>Sinorhizobium/Ensifer group</taxon>
        <taxon>Sinorhizobium</taxon>
    </lineage>
</organism>
<evidence type="ECO:0000256" key="2">
    <source>
        <dbReference type="ARBA" id="ARBA00023169"/>
    </source>
</evidence>
<dbReference type="PANTHER" id="PTHR30576">
    <property type="entry name" value="COLANIC BIOSYNTHESIS UDP-GLUCOSE LIPID CARRIER TRANSFERASE"/>
    <property type="match status" value="1"/>
</dbReference>
<keyword evidence="5" id="KW-0808">Transferase</keyword>
<feature type="domain" description="Bacterial sugar transferase" evidence="4">
    <location>
        <begin position="24"/>
        <end position="198"/>
    </location>
</feature>
<dbReference type="InterPro" id="IPR003362">
    <property type="entry name" value="Bact_transf"/>
</dbReference>
<dbReference type="Proteomes" id="UP000078507">
    <property type="component" value="Unassembled WGS sequence"/>
</dbReference>
<dbReference type="GO" id="GO:0016780">
    <property type="term" value="F:phosphotransferase activity, for other substituted phosphate groups"/>
    <property type="evidence" value="ECO:0007669"/>
    <property type="project" value="TreeGrafter"/>
</dbReference>
<reference evidence="5 6" key="1">
    <citation type="submission" date="2015-11" db="EMBL/GenBank/DDBJ databases">
        <title>Ensifer anhuiense sp. nov., an effective nitrogen fixation bacterium with Glycine soja.</title>
        <authorList>
            <person name="Yan H."/>
            <person name="Chen W."/>
        </authorList>
    </citation>
    <scope>NUCLEOTIDE SEQUENCE [LARGE SCALE GENOMIC DNA]</scope>
    <source>
        <strain evidence="5 6">LMG 7837</strain>
    </source>
</reference>
<evidence type="ECO:0000259" key="4">
    <source>
        <dbReference type="Pfam" id="PF02397"/>
    </source>
</evidence>
<comment type="caution">
    <text evidence="5">The sequence shown here is derived from an EMBL/GenBank/DDBJ whole genome shotgun (WGS) entry which is preliminary data.</text>
</comment>
<dbReference type="AlphaFoldDB" id="A0A178Y3X2"/>
<dbReference type="Pfam" id="PF02397">
    <property type="entry name" value="Bac_transf"/>
    <property type="match status" value="1"/>
</dbReference>
<comment type="similarity">
    <text evidence="1">Belongs to the bacterial sugar transferase family.</text>
</comment>
<dbReference type="EMBL" id="LNQB01000083">
    <property type="protein sequence ID" value="OAP42054.1"/>
    <property type="molecule type" value="Genomic_DNA"/>
</dbReference>